<dbReference type="EMBL" id="CTEF01000008">
    <property type="protein sequence ID" value="CQD24876.1"/>
    <property type="molecule type" value="Genomic_DNA"/>
</dbReference>
<dbReference type="GO" id="GO:0003677">
    <property type="term" value="F:DNA binding"/>
    <property type="evidence" value="ECO:0007669"/>
    <property type="project" value="UniProtKB-KW"/>
</dbReference>
<accession>A0A0U1E0B6</accession>
<name>A0A0U1E0B6_9MYCO</name>
<keyword evidence="1" id="KW-0805">Transcription regulation</keyword>
<evidence type="ECO:0000259" key="4">
    <source>
        <dbReference type="Pfam" id="PF07729"/>
    </source>
</evidence>
<dbReference type="Proteomes" id="UP000182227">
    <property type="component" value="Unassembled WGS sequence"/>
</dbReference>
<keyword evidence="2" id="KW-0238">DNA-binding</keyword>
<proteinExistence type="predicted"/>
<evidence type="ECO:0000256" key="3">
    <source>
        <dbReference type="ARBA" id="ARBA00023163"/>
    </source>
</evidence>
<dbReference type="InterPro" id="IPR008920">
    <property type="entry name" value="TF_FadR/GntR_C"/>
</dbReference>
<evidence type="ECO:0000313" key="6">
    <source>
        <dbReference type="Proteomes" id="UP000182227"/>
    </source>
</evidence>
<dbReference type="AlphaFoldDB" id="A0A0U1E0B6"/>
<keyword evidence="3" id="KW-0804">Transcription</keyword>
<dbReference type="SUPFAM" id="SSF48008">
    <property type="entry name" value="GntR ligand-binding domain-like"/>
    <property type="match status" value="1"/>
</dbReference>
<organism evidence="5 6">
    <name type="scientific">Mycolicibacterium conceptionense</name>
    <dbReference type="NCBI Taxonomy" id="451644"/>
    <lineage>
        <taxon>Bacteria</taxon>
        <taxon>Bacillati</taxon>
        <taxon>Actinomycetota</taxon>
        <taxon>Actinomycetes</taxon>
        <taxon>Mycobacteriales</taxon>
        <taxon>Mycobacteriaceae</taxon>
        <taxon>Mycolicibacterium</taxon>
    </lineage>
</organism>
<evidence type="ECO:0000256" key="1">
    <source>
        <dbReference type="ARBA" id="ARBA00023015"/>
    </source>
</evidence>
<evidence type="ECO:0000313" key="5">
    <source>
        <dbReference type="EMBL" id="CQD24876.1"/>
    </source>
</evidence>
<evidence type="ECO:0000256" key="2">
    <source>
        <dbReference type="ARBA" id="ARBA00023125"/>
    </source>
</evidence>
<reference evidence="5 6" key="1">
    <citation type="submission" date="2015-03" db="EMBL/GenBank/DDBJ databases">
        <authorList>
            <person name="Murphy D."/>
        </authorList>
    </citation>
    <scope>NUCLEOTIDE SEQUENCE [LARGE SCALE GENOMIC DNA]</scope>
    <source>
        <strain evidence="5 6">D16</strain>
    </source>
</reference>
<sequence>MLSRNIAHSDEQHEEIVMAILAGDGERAASAMLAHVGGSSALLHGFLD</sequence>
<dbReference type="Pfam" id="PF07729">
    <property type="entry name" value="FCD"/>
    <property type="match status" value="1"/>
</dbReference>
<gene>
    <name evidence="5" type="ORF">BN970_06674</name>
</gene>
<dbReference type="InterPro" id="IPR011711">
    <property type="entry name" value="GntR_C"/>
</dbReference>
<protein>
    <submittedName>
        <fullName evidence="5">GntR family transcriptional regulator</fullName>
    </submittedName>
</protein>
<dbReference type="Gene3D" id="1.20.120.530">
    <property type="entry name" value="GntR ligand-binding domain-like"/>
    <property type="match status" value="1"/>
</dbReference>
<feature type="domain" description="GntR C-terminal" evidence="4">
    <location>
        <begin position="5"/>
        <end position="36"/>
    </location>
</feature>